<name>A0A087T2H6_STEMI</name>
<evidence type="ECO:0000313" key="1">
    <source>
        <dbReference type="EMBL" id="KFM59315.1"/>
    </source>
</evidence>
<feature type="non-terminal residue" evidence="1">
    <location>
        <position position="46"/>
    </location>
</feature>
<dbReference type="Proteomes" id="UP000054359">
    <property type="component" value="Unassembled WGS sequence"/>
</dbReference>
<organism evidence="1 2">
    <name type="scientific">Stegodyphus mimosarum</name>
    <name type="common">African social velvet spider</name>
    <dbReference type="NCBI Taxonomy" id="407821"/>
    <lineage>
        <taxon>Eukaryota</taxon>
        <taxon>Metazoa</taxon>
        <taxon>Ecdysozoa</taxon>
        <taxon>Arthropoda</taxon>
        <taxon>Chelicerata</taxon>
        <taxon>Arachnida</taxon>
        <taxon>Araneae</taxon>
        <taxon>Araneomorphae</taxon>
        <taxon>Entelegynae</taxon>
        <taxon>Eresoidea</taxon>
        <taxon>Eresidae</taxon>
        <taxon>Stegodyphus</taxon>
    </lineage>
</organism>
<dbReference type="AlphaFoldDB" id="A0A087T2H6"/>
<keyword evidence="2" id="KW-1185">Reference proteome</keyword>
<dbReference type="EMBL" id="KK113087">
    <property type="protein sequence ID" value="KFM59315.1"/>
    <property type="molecule type" value="Genomic_DNA"/>
</dbReference>
<sequence>MRCYSILKIFYKNFKHIKELSMKFEKLSQILVMNYTKQELGKRSFL</sequence>
<evidence type="ECO:0000313" key="2">
    <source>
        <dbReference type="Proteomes" id="UP000054359"/>
    </source>
</evidence>
<gene>
    <name evidence="1" type="ORF">X975_11367</name>
</gene>
<protein>
    <submittedName>
        <fullName evidence="1">Uncharacterized protein</fullName>
    </submittedName>
</protein>
<reference evidence="1 2" key="1">
    <citation type="submission" date="2013-11" db="EMBL/GenBank/DDBJ databases">
        <title>Genome sequencing of Stegodyphus mimosarum.</title>
        <authorList>
            <person name="Bechsgaard J."/>
        </authorList>
    </citation>
    <scope>NUCLEOTIDE SEQUENCE [LARGE SCALE GENOMIC DNA]</scope>
</reference>
<proteinExistence type="predicted"/>
<accession>A0A087T2H6</accession>